<dbReference type="STRING" id="1563681.BFP71_03910"/>
<dbReference type="Pfam" id="PF11967">
    <property type="entry name" value="RecO_N"/>
    <property type="match status" value="1"/>
</dbReference>
<dbReference type="Gene3D" id="2.40.50.140">
    <property type="entry name" value="Nucleic acid-binding proteins"/>
    <property type="match status" value="1"/>
</dbReference>
<protein>
    <recommendedName>
        <fullName evidence="4">DNA repair protein RecO</fullName>
    </recommendedName>
    <alternativeName>
        <fullName evidence="4">Recombination protein O</fullName>
    </alternativeName>
</protein>
<dbReference type="GO" id="GO:0006302">
    <property type="term" value="P:double-strand break repair"/>
    <property type="evidence" value="ECO:0007669"/>
    <property type="project" value="TreeGrafter"/>
</dbReference>
<comment type="similarity">
    <text evidence="4">Belongs to the RecO family.</text>
</comment>
<evidence type="ECO:0000313" key="6">
    <source>
        <dbReference type="EMBL" id="OEK06813.1"/>
    </source>
</evidence>
<dbReference type="GO" id="GO:0043590">
    <property type="term" value="C:bacterial nucleoid"/>
    <property type="evidence" value="ECO:0007669"/>
    <property type="project" value="TreeGrafter"/>
</dbReference>
<evidence type="ECO:0000256" key="2">
    <source>
        <dbReference type="ARBA" id="ARBA00023172"/>
    </source>
</evidence>
<dbReference type="NCBIfam" id="TIGR00613">
    <property type="entry name" value="reco"/>
    <property type="match status" value="1"/>
</dbReference>
<evidence type="ECO:0000256" key="1">
    <source>
        <dbReference type="ARBA" id="ARBA00022763"/>
    </source>
</evidence>
<reference evidence="6 7" key="1">
    <citation type="submission" date="2016-08" db="EMBL/GenBank/DDBJ databases">
        <title>Draft genome of Fabibacter sp. strain SK-8.</title>
        <authorList>
            <person name="Wong S.-K."/>
            <person name="Hamasaki K."/>
            <person name="Yoshizawa S."/>
        </authorList>
    </citation>
    <scope>NUCLEOTIDE SEQUENCE [LARGE SCALE GENOMIC DNA]</scope>
    <source>
        <strain evidence="6 7">SK-8</strain>
    </source>
</reference>
<keyword evidence="1 4" id="KW-0227">DNA damage</keyword>
<comment type="function">
    <text evidence="4">Involved in DNA repair and RecF pathway recombination.</text>
</comment>
<dbReference type="PANTHER" id="PTHR33991">
    <property type="entry name" value="DNA REPAIR PROTEIN RECO"/>
    <property type="match status" value="1"/>
</dbReference>
<proteinExistence type="inferred from homology"/>
<evidence type="ECO:0000256" key="4">
    <source>
        <dbReference type="HAMAP-Rule" id="MF_00201"/>
    </source>
</evidence>
<dbReference type="PANTHER" id="PTHR33991:SF1">
    <property type="entry name" value="DNA REPAIR PROTEIN RECO"/>
    <property type="match status" value="1"/>
</dbReference>
<dbReference type="HAMAP" id="MF_00201">
    <property type="entry name" value="RecO"/>
    <property type="match status" value="1"/>
</dbReference>
<dbReference type="RefSeq" id="WP_069834125.1">
    <property type="nucleotide sequence ID" value="NZ_MDGQ01000003.1"/>
</dbReference>
<dbReference type="EMBL" id="MDGQ01000003">
    <property type="protein sequence ID" value="OEK06813.1"/>
    <property type="molecule type" value="Genomic_DNA"/>
</dbReference>
<dbReference type="AlphaFoldDB" id="A0A1E5T613"/>
<keyword evidence="2 4" id="KW-0233">DNA recombination</keyword>
<gene>
    <name evidence="4" type="primary">recO</name>
    <name evidence="6" type="ORF">BFP71_03910</name>
</gene>
<dbReference type="InterPro" id="IPR003717">
    <property type="entry name" value="RecO"/>
</dbReference>
<name>A0A1E5T613_9BACT</name>
<evidence type="ECO:0000313" key="7">
    <source>
        <dbReference type="Proteomes" id="UP000095552"/>
    </source>
</evidence>
<accession>A0A1E5T613</accession>
<dbReference type="InterPro" id="IPR022572">
    <property type="entry name" value="DNA_rep/recomb_RecO_N"/>
</dbReference>
<dbReference type="GO" id="GO:0006310">
    <property type="term" value="P:DNA recombination"/>
    <property type="evidence" value="ECO:0007669"/>
    <property type="project" value="UniProtKB-UniRule"/>
</dbReference>
<feature type="domain" description="DNA replication/recombination mediator RecO N-terminal" evidence="5">
    <location>
        <begin position="1"/>
        <end position="81"/>
    </location>
</feature>
<dbReference type="OrthoDB" id="9789152at2"/>
<keyword evidence="7" id="KW-1185">Reference proteome</keyword>
<evidence type="ECO:0000259" key="5">
    <source>
        <dbReference type="Pfam" id="PF11967"/>
    </source>
</evidence>
<evidence type="ECO:0000256" key="3">
    <source>
        <dbReference type="ARBA" id="ARBA00023204"/>
    </source>
</evidence>
<sequence>MLVHTEGIVFSTVKFKETSIIVKIFTSAYGMQSYIVNGARSQRSKGKIALYQPLSLLDMVVYYKEGKDIQRISETKFAQTYTEIPFDPVKRTIGIFITEVFGKVLREEGENSVLFEFLFNSLQIFDRLRDNVANFHLQILLKATHHLGFGPANADDFVLQLSESGFHLSISLEEKKSLDLLMESNYGENIPLSLSFRREVLDHIIKYYKVNSGNLREIKSLSVLKVIFE</sequence>
<keyword evidence="3 4" id="KW-0234">DNA repair</keyword>
<dbReference type="Pfam" id="PF02565">
    <property type="entry name" value="RecO_C"/>
    <property type="match status" value="1"/>
</dbReference>
<dbReference type="InterPro" id="IPR012340">
    <property type="entry name" value="NA-bd_OB-fold"/>
</dbReference>
<organism evidence="6 7">
    <name type="scientific">Roseivirga misakiensis</name>
    <dbReference type="NCBI Taxonomy" id="1563681"/>
    <lineage>
        <taxon>Bacteria</taxon>
        <taxon>Pseudomonadati</taxon>
        <taxon>Bacteroidota</taxon>
        <taxon>Cytophagia</taxon>
        <taxon>Cytophagales</taxon>
        <taxon>Roseivirgaceae</taxon>
        <taxon>Roseivirga</taxon>
    </lineage>
</organism>
<comment type="caution">
    <text evidence="6">The sequence shown here is derived from an EMBL/GenBank/DDBJ whole genome shotgun (WGS) entry which is preliminary data.</text>
</comment>
<dbReference type="SUPFAM" id="SSF50249">
    <property type="entry name" value="Nucleic acid-binding proteins"/>
    <property type="match status" value="1"/>
</dbReference>
<dbReference type="Proteomes" id="UP000095552">
    <property type="component" value="Unassembled WGS sequence"/>
</dbReference>